<keyword evidence="10" id="KW-1133">Transmembrane helix</keyword>
<evidence type="ECO:0000256" key="3">
    <source>
        <dbReference type="ARBA" id="ARBA00022617"/>
    </source>
</evidence>
<dbReference type="InterPro" id="IPR017972">
    <property type="entry name" value="Cyt_P450_CS"/>
</dbReference>
<evidence type="ECO:0000256" key="5">
    <source>
        <dbReference type="ARBA" id="ARBA00023002"/>
    </source>
</evidence>
<accession>A0A8S1IWV2</accession>
<keyword evidence="12" id="KW-1185">Reference proteome</keyword>
<evidence type="ECO:0000256" key="2">
    <source>
        <dbReference type="ARBA" id="ARBA00010617"/>
    </source>
</evidence>
<name>A0A8S1IWV2_9CHLO</name>
<protein>
    <recommendedName>
        <fullName evidence="13">Cytochrome P450</fullName>
    </recommendedName>
</protein>
<evidence type="ECO:0000313" key="11">
    <source>
        <dbReference type="EMBL" id="CAD7699554.1"/>
    </source>
</evidence>
<keyword evidence="4 8" id="KW-0479">Metal-binding</keyword>
<dbReference type="GO" id="GO:0016125">
    <property type="term" value="P:sterol metabolic process"/>
    <property type="evidence" value="ECO:0007669"/>
    <property type="project" value="TreeGrafter"/>
</dbReference>
<reference evidence="11" key="1">
    <citation type="submission" date="2020-12" db="EMBL/GenBank/DDBJ databases">
        <authorList>
            <person name="Iha C."/>
        </authorList>
    </citation>
    <scope>NUCLEOTIDE SEQUENCE</scope>
</reference>
<keyword evidence="3 8" id="KW-0349">Heme</keyword>
<dbReference type="Pfam" id="PF00067">
    <property type="entry name" value="p450"/>
    <property type="match status" value="1"/>
</dbReference>
<dbReference type="InterPro" id="IPR036396">
    <property type="entry name" value="Cyt_P450_sf"/>
</dbReference>
<dbReference type="GO" id="GO:0020037">
    <property type="term" value="F:heme binding"/>
    <property type="evidence" value="ECO:0007669"/>
    <property type="project" value="InterPro"/>
</dbReference>
<evidence type="ECO:0000256" key="8">
    <source>
        <dbReference type="PIRSR" id="PIRSR602401-1"/>
    </source>
</evidence>
<keyword evidence="10" id="KW-0812">Transmembrane</keyword>
<evidence type="ECO:0000256" key="10">
    <source>
        <dbReference type="SAM" id="Phobius"/>
    </source>
</evidence>
<dbReference type="GO" id="GO:0004497">
    <property type="term" value="F:monooxygenase activity"/>
    <property type="evidence" value="ECO:0007669"/>
    <property type="project" value="UniProtKB-KW"/>
</dbReference>
<gene>
    <name evidence="11" type="ORF">OSTQU699_LOCUS4913</name>
</gene>
<evidence type="ECO:0000256" key="7">
    <source>
        <dbReference type="ARBA" id="ARBA00023033"/>
    </source>
</evidence>
<evidence type="ECO:0008006" key="13">
    <source>
        <dbReference type="Google" id="ProtNLM"/>
    </source>
</evidence>
<dbReference type="Gene3D" id="1.10.630.10">
    <property type="entry name" value="Cytochrome P450"/>
    <property type="match status" value="1"/>
</dbReference>
<keyword evidence="6 8" id="KW-0408">Iron</keyword>
<sequence length="298" mass="33383">MAFHAVADVVFGLRFPLGALSSDETFGHFRAWAAGWFTLGMDLPFSTYRRALQAREALVDALTEELEHIAKHPESDRQPGLRELVAARDNDGYRLSTSEIIANIIGTIFAGYSTVAGMSMQMMMALAKHPKVWNKLKDEQERVVAELGPQVTGTALGRMSYAEAVIREVCRTAKFGPQFRLVTEAMDVDGYHIPKGWLLVLYAAFSECYLDDRWPMDDSFDPDRHLSVPDSRKRWPLNFGWGPHVCMGRFLSMVELKALLASLARGYTVELLEPDAELRFPTMEPPGGMPVVVRRSDG</sequence>
<comment type="caution">
    <text evidence="11">The sequence shown here is derived from an EMBL/GenBank/DDBJ whole genome shotgun (WGS) entry which is preliminary data.</text>
</comment>
<dbReference type="PANTHER" id="PTHR24286">
    <property type="entry name" value="CYTOCHROME P450 26"/>
    <property type="match status" value="1"/>
</dbReference>
<comment type="cofactor">
    <cofactor evidence="1 8">
        <name>heme</name>
        <dbReference type="ChEBI" id="CHEBI:30413"/>
    </cofactor>
</comment>
<keyword evidence="5 9" id="KW-0560">Oxidoreductase</keyword>
<evidence type="ECO:0000313" key="12">
    <source>
        <dbReference type="Proteomes" id="UP000708148"/>
    </source>
</evidence>
<feature type="binding site" description="axial binding residue" evidence="8">
    <location>
        <position position="246"/>
    </location>
    <ligand>
        <name>heme</name>
        <dbReference type="ChEBI" id="CHEBI:30413"/>
    </ligand>
    <ligandPart>
        <name>Fe</name>
        <dbReference type="ChEBI" id="CHEBI:18248"/>
    </ligandPart>
</feature>
<organism evidence="11 12">
    <name type="scientific">Ostreobium quekettii</name>
    <dbReference type="NCBI Taxonomy" id="121088"/>
    <lineage>
        <taxon>Eukaryota</taxon>
        <taxon>Viridiplantae</taxon>
        <taxon>Chlorophyta</taxon>
        <taxon>core chlorophytes</taxon>
        <taxon>Ulvophyceae</taxon>
        <taxon>TCBD clade</taxon>
        <taxon>Bryopsidales</taxon>
        <taxon>Ostreobineae</taxon>
        <taxon>Ostreobiaceae</taxon>
        <taxon>Ostreobium</taxon>
    </lineage>
</organism>
<dbReference type="PRINTS" id="PR00463">
    <property type="entry name" value="EP450I"/>
</dbReference>
<dbReference type="GO" id="GO:0016705">
    <property type="term" value="F:oxidoreductase activity, acting on paired donors, with incorporation or reduction of molecular oxygen"/>
    <property type="evidence" value="ECO:0007669"/>
    <property type="project" value="InterPro"/>
</dbReference>
<evidence type="ECO:0000256" key="1">
    <source>
        <dbReference type="ARBA" id="ARBA00001971"/>
    </source>
</evidence>
<dbReference type="PANTHER" id="PTHR24286:SF24">
    <property type="entry name" value="LANOSTEROL 14-ALPHA DEMETHYLASE"/>
    <property type="match status" value="1"/>
</dbReference>
<evidence type="ECO:0000256" key="9">
    <source>
        <dbReference type="RuleBase" id="RU000461"/>
    </source>
</evidence>
<keyword evidence="10" id="KW-0472">Membrane</keyword>
<dbReference type="SUPFAM" id="SSF48264">
    <property type="entry name" value="Cytochrome P450"/>
    <property type="match status" value="1"/>
</dbReference>
<dbReference type="GO" id="GO:0005506">
    <property type="term" value="F:iron ion binding"/>
    <property type="evidence" value="ECO:0007669"/>
    <property type="project" value="InterPro"/>
</dbReference>
<dbReference type="Proteomes" id="UP000708148">
    <property type="component" value="Unassembled WGS sequence"/>
</dbReference>
<dbReference type="EMBL" id="CAJHUC010001051">
    <property type="protein sequence ID" value="CAD7699554.1"/>
    <property type="molecule type" value="Genomic_DNA"/>
</dbReference>
<dbReference type="InterPro" id="IPR001128">
    <property type="entry name" value="Cyt_P450"/>
</dbReference>
<proteinExistence type="inferred from homology"/>
<keyword evidence="7 9" id="KW-0503">Monooxygenase</keyword>
<evidence type="ECO:0000256" key="6">
    <source>
        <dbReference type="ARBA" id="ARBA00023004"/>
    </source>
</evidence>
<dbReference type="AlphaFoldDB" id="A0A8S1IWV2"/>
<evidence type="ECO:0000256" key="4">
    <source>
        <dbReference type="ARBA" id="ARBA00022723"/>
    </source>
</evidence>
<comment type="similarity">
    <text evidence="2 9">Belongs to the cytochrome P450 family.</text>
</comment>
<dbReference type="InterPro" id="IPR002401">
    <property type="entry name" value="Cyt_P450_E_grp-I"/>
</dbReference>
<feature type="transmembrane region" description="Helical" evidence="10">
    <location>
        <begin position="100"/>
        <end position="127"/>
    </location>
</feature>
<dbReference type="OrthoDB" id="442633at2759"/>
<dbReference type="PROSITE" id="PS00086">
    <property type="entry name" value="CYTOCHROME_P450"/>
    <property type="match status" value="1"/>
</dbReference>